<dbReference type="AlphaFoldDB" id="A0ABD0P9L4"/>
<organism evidence="1 2">
    <name type="scientific">Cirrhinus mrigala</name>
    <name type="common">Mrigala</name>
    <dbReference type="NCBI Taxonomy" id="683832"/>
    <lineage>
        <taxon>Eukaryota</taxon>
        <taxon>Metazoa</taxon>
        <taxon>Chordata</taxon>
        <taxon>Craniata</taxon>
        <taxon>Vertebrata</taxon>
        <taxon>Euteleostomi</taxon>
        <taxon>Actinopterygii</taxon>
        <taxon>Neopterygii</taxon>
        <taxon>Teleostei</taxon>
        <taxon>Ostariophysi</taxon>
        <taxon>Cypriniformes</taxon>
        <taxon>Cyprinidae</taxon>
        <taxon>Labeoninae</taxon>
        <taxon>Labeonini</taxon>
        <taxon>Cirrhinus</taxon>
    </lineage>
</organism>
<keyword evidence="2" id="KW-1185">Reference proteome</keyword>
<feature type="non-terminal residue" evidence="1">
    <location>
        <position position="55"/>
    </location>
</feature>
<evidence type="ECO:0000313" key="2">
    <source>
        <dbReference type="Proteomes" id="UP001529510"/>
    </source>
</evidence>
<evidence type="ECO:0000313" key="1">
    <source>
        <dbReference type="EMBL" id="KAL0170773.1"/>
    </source>
</evidence>
<gene>
    <name evidence="1" type="ORF">M9458_035369</name>
</gene>
<sequence length="55" mass="6211">IAQSLIWYLRMDLTSGLRVQLERSVCLSRSCITHVSALSQKENQSSSIATPNCWE</sequence>
<protein>
    <submittedName>
        <fullName evidence="1">Uncharacterized protein</fullName>
    </submittedName>
</protein>
<dbReference type="EMBL" id="JAMKFB020000017">
    <property type="protein sequence ID" value="KAL0170773.1"/>
    <property type="molecule type" value="Genomic_DNA"/>
</dbReference>
<feature type="non-terminal residue" evidence="1">
    <location>
        <position position="1"/>
    </location>
</feature>
<name>A0ABD0P9L4_CIRMR</name>
<dbReference type="Proteomes" id="UP001529510">
    <property type="component" value="Unassembled WGS sequence"/>
</dbReference>
<reference evidence="1 2" key="1">
    <citation type="submission" date="2024-05" db="EMBL/GenBank/DDBJ databases">
        <title>Genome sequencing and assembly of Indian major carp, Cirrhinus mrigala (Hamilton, 1822).</title>
        <authorList>
            <person name="Mohindra V."/>
            <person name="Chowdhury L.M."/>
            <person name="Lal K."/>
            <person name="Jena J.K."/>
        </authorList>
    </citation>
    <scope>NUCLEOTIDE SEQUENCE [LARGE SCALE GENOMIC DNA]</scope>
    <source>
        <strain evidence="1">CM1030</strain>
        <tissue evidence="1">Blood</tissue>
    </source>
</reference>
<proteinExistence type="predicted"/>
<accession>A0ABD0P9L4</accession>
<comment type="caution">
    <text evidence="1">The sequence shown here is derived from an EMBL/GenBank/DDBJ whole genome shotgun (WGS) entry which is preliminary data.</text>
</comment>